<dbReference type="EMBL" id="CP029555">
    <property type="protein sequence ID" value="AXE37151.1"/>
    <property type="molecule type" value="Genomic_DNA"/>
</dbReference>
<evidence type="ECO:0000313" key="2">
    <source>
        <dbReference type="Proteomes" id="UP000252038"/>
    </source>
</evidence>
<organism evidence="1 2">
    <name type="scientific">Chromobacterium phragmitis</name>
    <dbReference type="NCBI Taxonomy" id="2202141"/>
    <lineage>
        <taxon>Bacteria</taxon>
        <taxon>Pseudomonadati</taxon>
        <taxon>Pseudomonadota</taxon>
        <taxon>Betaproteobacteria</taxon>
        <taxon>Neisseriales</taxon>
        <taxon>Chromobacteriaceae</taxon>
        <taxon>Chromobacterium</taxon>
    </lineage>
</organism>
<accession>A0A344UPF3</accession>
<keyword evidence="1" id="KW-0614">Plasmid</keyword>
<dbReference type="Proteomes" id="UP000252038">
    <property type="component" value="Plasmid unnamed"/>
</dbReference>
<dbReference type="AlphaFoldDB" id="A0A344UPF3"/>
<dbReference type="KEGG" id="chrb:DK843_22635"/>
<geneLocation type="plasmid" evidence="1 2">
    <name>unnamed</name>
</geneLocation>
<gene>
    <name evidence="1" type="ORF">DK843_22635</name>
</gene>
<sequence length="80" mass="8930">MIHSAEPADDLAHFALAYPGEQCKHPLPAINHLTLSSAEIARMMGFPRKDLAPAHAARLQRWAVFCDEQYLIPLERPDAP</sequence>
<protein>
    <submittedName>
        <fullName evidence="1">Uncharacterized protein</fullName>
    </submittedName>
</protein>
<reference evidence="1 2" key="1">
    <citation type="submission" date="2018-05" db="EMBL/GenBank/DDBJ databases">
        <title>Genome sequencing, assembly and analysis of the novel insecticidal bacterium, Chromobacterium phragmitis.</title>
        <authorList>
            <person name="Sparks M.E."/>
            <person name="Blackburn M.B."/>
            <person name="Gundersen-Rindal D.E."/>
        </authorList>
    </citation>
    <scope>NUCLEOTIDE SEQUENCE [LARGE SCALE GENOMIC DNA]</scope>
    <source>
        <strain evidence="1">IIBBL 274-1</strain>
        <plasmid evidence="1 2">unnamed</plasmid>
    </source>
</reference>
<evidence type="ECO:0000313" key="1">
    <source>
        <dbReference type="EMBL" id="AXE37151.1"/>
    </source>
</evidence>
<dbReference type="RefSeq" id="WP_114074585.1">
    <property type="nucleotide sequence ID" value="NZ_CP029555.1"/>
</dbReference>
<name>A0A344UPF3_9NEIS</name>
<proteinExistence type="predicted"/>